<dbReference type="PANTHER" id="PTHR42837">
    <property type="entry name" value="REGULATOR OF SIGMA-E PROTEASE RSEP"/>
    <property type="match status" value="1"/>
</dbReference>
<evidence type="ECO:0000313" key="15">
    <source>
        <dbReference type="Proteomes" id="UP000178319"/>
    </source>
</evidence>
<dbReference type="InterPro" id="IPR041489">
    <property type="entry name" value="PDZ_6"/>
</dbReference>
<name>A0A1G1V5J2_9BACT</name>
<keyword evidence="5 11" id="KW-0812">Transmembrane</keyword>
<feature type="transmembrane region" description="Helical" evidence="11">
    <location>
        <begin position="293"/>
        <end position="313"/>
    </location>
</feature>
<keyword evidence="4" id="KW-0645">Protease</keyword>
<evidence type="ECO:0000259" key="12">
    <source>
        <dbReference type="Pfam" id="PF02163"/>
    </source>
</evidence>
<evidence type="ECO:0000256" key="1">
    <source>
        <dbReference type="ARBA" id="ARBA00001947"/>
    </source>
</evidence>
<comment type="caution">
    <text evidence="14">The sequence shown here is derived from an EMBL/GenBank/DDBJ whole genome shotgun (WGS) entry which is preliminary data.</text>
</comment>
<evidence type="ECO:0000256" key="2">
    <source>
        <dbReference type="ARBA" id="ARBA00004141"/>
    </source>
</evidence>
<evidence type="ECO:0000256" key="5">
    <source>
        <dbReference type="ARBA" id="ARBA00022692"/>
    </source>
</evidence>
<dbReference type="GO" id="GO:0006508">
    <property type="term" value="P:proteolysis"/>
    <property type="evidence" value="ECO:0007669"/>
    <property type="project" value="UniProtKB-KW"/>
</dbReference>
<dbReference type="STRING" id="1797516.A3D26_00760"/>
<dbReference type="SUPFAM" id="SSF50156">
    <property type="entry name" value="PDZ domain-like"/>
    <property type="match status" value="1"/>
</dbReference>
<organism evidence="14 15">
    <name type="scientific">Candidatus Blackburnbacteria bacterium RIFCSPHIGHO2_02_FULL_44_20</name>
    <dbReference type="NCBI Taxonomy" id="1797516"/>
    <lineage>
        <taxon>Bacteria</taxon>
        <taxon>Candidatus Blackburniibacteriota</taxon>
    </lineage>
</organism>
<evidence type="ECO:0000256" key="9">
    <source>
        <dbReference type="ARBA" id="ARBA00023049"/>
    </source>
</evidence>
<dbReference type="GO" id="GO:0016020">
    <property type="term" value="C:membrane"/>
    <property type="evidence" value="ECO:0007669"/>
    <property type="project" value="UniProtKB-SubCell"/>
</dbReference>
<sequence>MTVFIFIIVLSVLILIHELGHFLAAKKAGVKVEEFALGFPPRIFRKKIGETVYSINALPFGGFVRLFGEDEPTKTDQRRSFFAQSLPTKLIVALAGALMNFFLGVLIFAFLYSQVGVPQKEVSQVAIGQVIPGTPAEAAGFRDFDRILTVSGRAIGSVEELKSVVGANLGKEVQVEIDRAPIVPLAHKTIARGEEQKTTLKVTPRSEKEGEPATIGVRPMVLPLTYTKFYSPPEMIYRSMVYGVTDSISFAKQIFFGIGGMLQNLVVKREVPQDVSGPVGIAQIVGEVYKIGFLPLLSLVGVLSINLAVLNALPFPGLDGARAFFVIVQGVTRQRISPNIEKNIHLVGLALLFLLIILISVRDVGRLFG</sequence>
<evidence type="ECO:0000256" key="7">
    <source>
        <dbReference type="ARBA" id="ARBA00022833"/>
    </source>
</evidence>
<feature type="domain" description="Peptidase M50" evidence="12">
    <location>
        <begin position="6"/>
        <end position="355"/>
    </location>
</feature>
<feature type="transmembrane region" description="Helical" evidence="11">
    <location>
        <begin position="344"/>
        <end position="361"/>
    </location>
</feature>
<keyword evidence="6" id="KW-0378">Hydrolase</keyword>
<dbReference type="Proteomes" id="UP000178319">
    <property type="component" value="Unassembled WGS sequence"/>
</dbReference>
<dbReference type="GO" id="GO:0004222">
    <property type="term" value="F:metalloendopeptidase activity"/>
    <property type="evidence" value="ECO:0007669"/>
    <property type="project" value="InterPro"/>
</dbReference>
<dbReference type="InterPro" id="IPR004387">
    <property type="entry name" value="Pept_M50_Zn"/>
</dbReference>
<reference evidence="14 15" key="1">
    <citation type="journal article" date="2016" name="Nat. Commun.">
        <title>Thousands of microbial genomes shed light on interconnected biogeochemical processes in an aquifer system.</title>
        <authorList>
            <person name="Anantharaman K."/>
            <person name="Brown C.T."/>
            <person name="Hug L.A."/>
            <person name="Sharon I."/>
            <person name="Castelle C.J."/>
            <person name="Probst A.J."/>
            <person name="Thomas B.C."/>
            <person name="Singh A."/>
            <person name="Wilkins M.J."/>
            <person name="Karaoz U."/>
            <person name="Brodie E.L."/>
            <person name="Williams K.H."/>
            <person name="Hubbard S.S."/>
            <person name="Banfield J.F."/>
        </authorList>
    </citation>
    <scope>NUCLEOTIDE SEQUENCE [LARGE SCALE GENOMIC DNA]</scope>
</reference>
<evidence type="ECO:0000256" key="8">
    <source>
        <dbReference type="ARBA" id="ARBA00022989"/>
    </source>
</evidence>
<dbReference type="Pfam" id="PF17820">
    <property type="entry name" value="PDZ_6"/>
    <property type="match status" value="1"/>
</dbReference>
<comment type="cofactor">
    <cofactor evidence="1">
        <name>Zn(2+)</name>
        <dbReference type="ChEBI" id="CHEBI:29105"/>
    </cofactor>
</comment>
<accession>A0A1G1V5J2</accession>
<evidence type="ECO:0000256" key="6">
    <source>
        <dbReference type="ARBA" id="ARBA00022801"/>
    </source>
</evidence>
<proteinExistence type="inferred from homology"/>
<evidence type="ECO:0000256" key="11">
    <source>
        <dbReference type="SAM" id="Phobius"/>
    </source>
</evidence>
<keyword evidence="9" id="KW-0482">Metalloprotease</keyword>
<dbReference type="InterPro" id="IPR036034">
    <property type="entry name" value="PDZ_sf"/>
</dbReference>
<dbReference type="Gene3D" id="2.30.42.10">
    <property type="match status" value="1"/>
</dbReference>
<feature type="domain" description="PDZ" evidence="13">
    <location>
        <begin position="127"/>
        <end position="179"/>
    </location>
</feature>
<evidence type="ECO:0008006" key="16">
    <source>
        <dbReference type="Google" id="ProtNLM"/>
    </source>
</evidence>
<evidence type="ECO:0000256" key="10">
    <source>
        <dbReference type="ARBA" id="ARBA00023136"/>
    </source>
</evidence>
<dbReference type="Pfam" id="PF02163">
    <property type="entry name" value="Peptidase_M50"/>
    <property type="match status" value="1"/>
</dbReference>
<evidence type="ECO:0000313" key="14">
    <source>
        <dbReference type="EMBL" id="OGY10678.1"/>
    </source>
</evidence>
<protein>
    <recommendedName>
        <fullName evidence="16">PDZ domain-containing protein</fullName>
    </recommendedName>
</protein>
<keyword evidence="7" id="KW-0862">Zinc</keyword>
<dbReference type="AlphaFoldDB" id="A0A1G1V5J2"/>
<dbReference type="InterPro" id="IPR008915">
    <property type="entry name" value="Peptidase_M50"/>
</dbReference>
<comment type="similarity">
    <text evidence="3">Belongs to the peptidase M50B family.</text>
</comment>
<evidence type="ECO:0000256" key="4">
    <source>
        <dbReference type="ARBA" id="ARBA00022670"/>
    </source>
</evidence>
<evidence type="ECO:0000259" key="13">
    <source>
        <dbReference type="Pfam" id="PF17820"/>
    </source>
</evidence>
<keyword evidence="8 11" id="KW-1133">Transmembrane helix</keyword>
<dbReference type="CDD" id="cd06163">
    <property type="entry name" value="S2P-M50_PDZ_RseP-like"/>
    <property type="match status" value="1"/>
</dbReference>
<dbReference type="EMBL" id="MHBZ01000031">
    <property type="protein sequence ID" value="OGY10678.1"/>
    <property type="molecule type" value="Genomic_DNA"/>
</dbReference>
<gene>
    <name evidence="14" type="ORF">A3D26_00760</name>
</gene>
<evidence type="ECO:0000256" key="3">
    <source>
        <dbReference type="ARBA" id="ARBA00007931"/>
    </source>
</evidence>
<feature type="transmembrane region" description="Helical" evidence="11">
    <location>
        <begin position="90"/>
        <end position="112"/>
    </location>
</feature>
<comment type="subcellular location">
    <subcellularLocation>
        <location evidence="2">Membrane</location>
        <topology evidence="2">Multi-pass membrane protein</topology>
    </subcellularLocation>
</comment>
<keyword evidence="10 11" id="KW-0472">Membrane</keyword>
<dbReference type="PANTHER" id="PTHR42837:SF2">
    <property type="entry name" value="MEMBRANE METALLOPROTEASE ARASP2, CHLOROPLASTIC-RELATED"/>
    <property type="match status" value="1"/>
</dbReference>